<evidence type="ECO:0000256" key="1">
    <source>
        <dbReference type="SAM" id="Phobius"/>
    </source>
</evidence>
<gene>
    <name evidence="2" type="ORF">MNBD_BACTEROID04-1121</name>
</gene>
<dbReference type="EMBL" id="UOER01000409">
    <property type="protein sequence ID" value="VAW25449.1"/>
    <property type="molecule type" value="Genomic_DNA"/>
</dbReference>
<keyword evidence="1" id="KW-0472">Membrane</keyword>
<protein>
    <submittedName>
        <fullName evidence="2">Uncharacterized protein</fullName>
    </submittedName>
</protein>
<keyword evidence="1" id="KW-1133">Transmembrane helix</keyword>
<evidence type="ECO:0000313" key="2">
    <source>
        <dbReference type="EMBL" id="VAW25449.1"/>
    </source>
</evidence>
<organism evidence="2">
    <name type="scientific">hydrothermal vent metagenome</name>
    <dbReference type="NCBI Taxonomy" id="652676"/>
    <lineage>
        <taxon>unclassified sequences</taxon>
        <taxon>metagenomes</taxon>
        <taxon>ecological metagenomes</taxon>
    </lineage>
</organism>
<accession>A0A3B0ULK5</accession>
<reference evidence="2" key="1">
    <citation type="submission" date="2018-06" db="EMBL/GenBank/DDBJ databases">
        <authorList>
            <person name="Zhirakovskaya E."/>
        </authorList>
    </citation>
    <scope>NUCLEOTIDE SEQUENCE</scope>
</reference>
<name>A0A3B0ULK5_9ZZZZ</name>
<sequence length="36" mass="4370">MKQKKVYKILTVLFIMQCAFIQIIAQYPIIIEKYYS</sequence>
<keyword evidence="1" id="KW-0812">Transmembrane</keyword>
<feature type="transmembrane region" description="Helical" evidence="1">
    <location>
        <begin position="12"/>
        <end position="31"/>
    </location>
</feature>
<dbReference type="AlphaFoldDB" id="A0A3B0ULK5"/>
<proteinExistence type="predicted"/>
<feature type="non-terminal residue" evidence="2">
    <location>
        <position position="36"/>
    </location>
</feature>